<feature type="binding site" evidence="11">
    <location>
        <position position="195"/>
    </location>
    <ligand>
        <name>pyridoxal 5'-phosphate</name>
        <dbReference type="ChEBI" id="CHEBI:597326"/>
    </ligand>
</feature>
<dbReference type="Gene3D" id="3.40.640.10">
    <property type="entry name" value="Type I PLP-dependent aspartate aminotransferase-like (Major domain)"/>
    <property type="match status" value="1"/>
</dbReference>
<dbReference type="Pfam" id="PF00266">
    <property type="entry name" value="Aminotran_5"/>
    <property type="match status" value="1"/>
</dbReference>
<dbReference type="Gene3D" id="3.90.1150.10">
    <property type="entry name" value="Aspartate Aminotransferase, domain 1"/>
    <property type="match status" value="1"/>
</dbReference>
<evidence type="ECO:0000256" key="4">
    <source>
        <dbReference type="ARBA" id="ARBA00022605"/>
    </source>
</evidence>
<dbReference type="InterPro" id="IPR015424">
    <property type="entry name" value="PyrdxlP-dep_Trfase"/>
</dbReference>
<feature type="binding site" evidence="11">
    <location>
        <position position="172"/>
    </location>
    <ligand>
        <name>pyridoxal 5'-phosphate</name>
        <dbReference type="ChEBI" id="CHEBI:597326"/>
    </ligand>
</feature>
<feature type="modified residue" description="N6-(pyridoxal phosphate)lysine" evidence="11">
    <location>
        <position position="196"/>
    </location>
</feature>
<accession>A0ABX8B0Y2</accession>
<evidence type="ECO:0000256" key="11">
    <source>
        <dbReference type="HAMAP-Rule" id="MF_00160"/>
    </source>
</evidence>
<dbReference type="EC" id="2.6.1.52" evidence="11"/>
<comment type="function">
    <text evidence="11">Catalyzes the reversible conversion of 3-phosphohydroxypyruvate to phosphoserine and of 3-hydroxy-2-oxo-4-phosphonooxybutanoate to phosphohydroxythreonine.</text>
</comment>
<evidence type="ECO:0000256" key="3">
    <source>
        <dbReference type="ARBA" id="ARBA00022576"/>
    </source>
</evidence>
<sequence>MKRCHNFNAGPAVLPVPVLERIREEMLCLPGVGMSVLEISHRSKTFETILSETENRLRRLLNVPETHHILFLQGGASLQFSMVPLNFLTRDGVADYIVTGSWSEKAVEEARKIGRVNIAATTKEENYARIPNQSELRLDPQAAYVHFTSNNTIFGTQWPTEPEVGTTPLVCDASSDFLSRPLDVSQYALLYAGAQKNAGPAGVTIVIVREDWLERIPGGLPTMLDYRTHVKHRSLYNTPPVFAIYVVGLVLEYLEAQGGLSAVAAANAEKAGKLYAAIDSGSFYRGTAARNSRSLMNVCFRLPNPGLEAVFLREAAANGFEGLPGHRSVGGIRASLYNALPMESVLALIDFMRDFARCHG</sequence>
<evidence type="ECO:0000256" key="9">
    <source>
        <dbReference type="ARBA" id="ARBA00047630"/>
    </source>
</evidence>
<comment type="pathway">
    <text evidence="11">Cofactor biosynthesis; pyridoxine 5'-phosphate biosynthesis; pyridoxine 5'-phosphate from D-erythrose 4-phosphate: step 3/5.</text>
</comment>
<keyword evidence="7 11" id="KW-0664">Pyridoxine biosynthesis</keyword>
<name>A0ABX8B0Y2_9BACT</name>
<dbReference type="InterPro" id="IPR022278">
    <property type="entry name" value="Pser_aminoTfrase"/>
</dbReference>
<comment type="catalytic activity">
    <reaction evidence="10 11">
        <text>O-phospho-L-serine + 2-oxoglutarate = 3-phosphooxypyruvate + L-glutamate</text>
        <dbReference type="Rhea" id="RHEA:14329"/>
        <dbReference type="ChEBI" id="CHEBI:16810"/>
        <dbReference type="ChEBI" id="CHEBI:18110"/>
        <dbReference type="ChEBI" id="CHEBI:29985"/>
        <dbReference type="ChEBI" id="CHEBI:57524"/>
        <dbReference type="EC" id="2.6.1.52"/>
    </reaction>
</comment>
<feature type="binding site" evidence="11">
    <location>
        <begin position="237"/>
        <end position="238"/>
    </location>
    <ligand>
        <name>pyridoxal 5'-phosphate</name>
        <dbReference type="ChEBI" id="CHEBI:597326"/>
    </ligand>
</feature>
<evidence type="ECO:0000256" key="5">
    <source>
        <dbReference type="ARBA" id="ARBA00022679"/>
    </source>
</evidence>
<comment type="similarity">
    <text evidence="2 11">Belongs to the class-V pyridoxal-phosphate-dependent aminotransferase family. SerC subfamily.</text>
</comment>
<comment type="subunit">
    <text evidence="11">Homodimer.</text>
</comment>
<organism evidence="13 14">
    <name type="scientific">Chloracidobacterium sp. N</name>
    <dbReference type="NCBI Taxonomy" id="2821540"/>
    <lineage>
        <taxon>Bacteria</taxon>
        <taxon>Pseudomonadati</taxon>
        <taxon>Acidobacteriota</taxon>
        <taxon>Terriglobia</taxon>
        <taxon>Terriglobales</taxon>
        <taxon>Acidobacteriaceae</taxon>
        <taxon>Chloracidobacterium</taxon>
        <taxon>Chloracidobacterium aggregatum</taxon>
    </lineage>
</organism>
<keyword evidence="14" id="KW-1185">Reference proteome</keyword>
<evidence type="ECO:0000256" key="6">
    <source>
        <dbReference type="ARBA" id="ARBA00022898"/>
    </source>
</evidence>
<evidence type="ECO:0000256" key="10">
    <source>
        <dbReference type="ARBA" id="ARBA00049007"/>
    </source>
</evidence>
<comment type="cofactor">
    <cofactor evidence="11">
        <name>pyridoxal 5'-phosphate</name>
        <dbReference type="ChEBI" id="CHEBI:597326"/>
    </cofactor>
    <text evidence="11">Binds 1 pyridoxal phosphate per subunit.</text>
</comment>
<dbReference type="NCBIfam" id="TIGR01364">
    <property type="entry name" value="serC_1"/>
    <property type="match status" value="1"/>
</dbReference>
<dbReference type="PANTHER" id="PTHR43247">
    <property type="entry name" value="PHOSPHOSERINE AMINOTRANSFERASE"/>
    <property type="match status" value="1"/>
</dbReference>
<protein>
    <recommendedName>
        <fullName evidence="11">Phosphoserine aminotransferase</fullName>
        <ecNumber evidence="11">2.6.1.52</ecNumber>
    </recommendedName>
    <alternativeName>
        <fullName evidence="11">Phosphohydroxythreonine aminotransferase</fullName>
        <shortName evidence="11">PSAT</shortName>
    </alternativeName>
</protein>
<evidence type="ECO:0000256" key="7">
    <source>
        <dbReference type="ARBA" id="ARBA00023096"/>
    </source>
</evidence>
<evidence type="ECO:0000256" key="1">
    <source>
        <dbReference type="ARBA" id="ARBA00005099"/>
    </source>
</evidence>
<feature type="domain" description="Aminotransferase class V" evidence="12">
    <location>
        <begin position="6"/>
        <end position="347"/>
    </location>
</feature>
<evidence type="ECO:0000313" key="13">
    <source>
        <dbReference type="EMBL" id="QUV94660.1"/>
    </source>
</evidence>
<dbReference type="InterPro" id="IPR015422">
    <property type="entry name" value="PyrdxlP-dep_Trfase_small"/>
</dbReference>
<dbReference type="EMBL" id="CP072642">
    <property type="protein sequence ID" value="QUV94660.1"/>
    <property type="molecule type" value="Genomic_DNA"/>
</dbReference>
<comment type="subcellular location">
    <subcellularLocation>
        <location evidence="11">Cytoplasm</location>
    </subcellularLocation>
</comment>
<feature type="binding site" evidence="11">
    <location>
        <position position="152"/>
    </location>
    <ligand>
        <name>pyridoxal 5'-phosphate</name>
        <dbReference type="ChEBI" id="CHEBI:597326"/>
    </ligand>
</feature>
<dbReference type="GO" id="GO:0004648">
    <property type="term" value="F:O-phospho-L-serine:2-oxoglutarate aminotransferase activity"/>
    <property type="evidence" value="ECO:0007669"/>
    <property type="project" value="UniProtKB-EC"/>
</dbReference>
<keyword evidence="8 11" id="KW-0718">Serine biosynthesis</keyword>
<reference evidence="13 14" key="1">
    <citation type="submission" date="2021-03" db="EMBL/GenBank/DDBJ databases">
        <title>Genomic and phenotypic characterization of Chloracidobacterium isolates provides evidence for multiple species.</title>
        <authorList>
            <person name="Saini M.K."/>
            <person name="Costas A.M.G."/>
            <person name="Tank M."/>
            <person name="Bryant D.A."/>
        </authorList>
    </citation>
    <scope>NUCLEOTIDE SEQUENCE [LARGE SCALE GENOMIC DNA]</scope>
    <source>
        <strain evidence="13 14">N</strain>
    </source>
</reference>
<dbReference type="RefSeq" id="WP_211422935.1">
    <property type="nucleotide sequence ID" value="NZ_CP072642.1"/>
</dbReference>
<proteinExistence type="inferred from homology"/>
<evidence type="ECO:0000313" key="14">
    <source>
        <dbReference type="Proteomes" id="UP000677668"/>
    </source>
</evidence>
<comment type="pathway">
    <text evidence="1 11">Amino-acid biosynthesis; L-serine biosynthesis; L-serine from 3-phospho-D-glycerate: step 2/3.</text>
</comment>
<evidence type="ECO:0000256" key="2">
    <source>
        <dbReference type="ARBA" id="ARBA00006904"/>
    </source>
</evidence>
<feature type="binding site" evidence="11">
    <location>
        <position position="42"/>
    </location>
    <ligand>
        <name>L-glutamate</name>
        <dbReference type="ChEBI" id="CHEBI:29985"/>
    </ligand>
</feature>
<evidence type="ECO:0000259" key="12">
    <source>
        <dbReference type="Pfam" id="PF00266"/>
    </source>
</evidence>
<dbReference type="PANTHER" id="PTHR43247:SF1">
    <property type="entry name" value="PHOSPHOSERINE AMINOTRANSFERASE"/>
    <property type="match status" value="1"/>
</dbReference>
<evidence type="ECO:0000256" key="8">
    <source>
        <dbReference type="ARBA" id="ARBA00023299"/>
    </source>
</evidence>
<dbReference type="Proteomes" id="UP000677668">
    <property type="component" value="Chromosome 1"/>
</dbReference>
<feature type="binding site" evidence="11">
    <location>
        <position position="102"/>
    </location>
    <ligand>
        <name>pyridoxal 5'-phosphate</name>
        <dbReference type="ChEBI" id="CHEBI:597326"/>
    </ligand>
</feature>
<gene>
    <name evidence="11 13" type="primary">serC</name>
    <name evidence="13" type="ORF">J8C05_04220</name>
</gene>
<comment type="catalytic activity">
    <reaction evidence="9 11">
        <text>4-(phosphooxy)-L-threonine + 2-oxoglutarate = (R)-3-hydroxy-2-oxo-4-phosphooxybutanoate + L-glutamate</text>
        <dbReference type="Rhea" id="RHEA:16573"/>
        <dbReference type="ChEBI" id="CHEBI:16810"/>
        <dbReference type="ChEBI" id="CHEBI:29985"/>
        <dbReference type="ChEBI" id="CHEBI:58452"/>
        <dbReference type="ChEBI" id="CHEBI:58538"/>
        <dbReference type="EC" id="2.6.1.52"/>
    </reaction>
</comment>
<dbReference type="SUPFAM" id="SSF53383">
    <property type="entry name" value="PLP-dependent transferases"/>
    <property type="match status" value="1"/>
</dbReference>
<dbReference type="PIRSF" id="PIRSF000525">
    <property type="entry name" value="SerC"/>
    <property type="match status" value="1"/>
</dbReference>
<keyword evidence="5 11" id="KW-0808">Transferase</keyword>
<keyword evidence="11" id="KW-0963">Cytoplasm</keyword>
<dbReference type="HAMAP" id="MF_00160">
    <property type="entry name" value="SerC_aminotrans_5"/>
    <property type="match status" value="1"/>
</dbReference>
<feature type="binding site" evidence="11">
    <location>
        <begin position="76"/>
        <end position="77"/>
    </location>
    <ligand>
        <name>pyridoxal 5'-phosphate</name>
        <dbReference type="ChEBI" id="CHEBI:597326"/>
    </ligand>
</feature>
<keyword evidence="4 11" id="KW-0028">Amino-acid biosynthesis</keyword>
<keyword evidence="6 11" id="KW-0663">Pyridoxal phosphate</keyword>
<keyword evidence="3 11" id="KW-0032">Aminotransferase</keyword>
<dbReference type="InterPro" id="IPR000192">
    <property type="entry name" value="Aminotrans_V_dom"/>
</dbReference>
<dbReference type="InterPro" id="IPR015421">
    <property type="entry name" value="PyrdxlP-dep_Trfase_major"/>
</dbReference>
<dbReference type="NCBIfam" id="NF003764">
    <property type="entry name" value="PRK05355.1"/>
    <property type="match status" value="1"/>
</dbReference>
<comment type="caution">
    <text evidence="11">Lacks conserved residue(s) required for the propagation of feature annotation.</text>
</comment>